<evidence type="ECO:0000256" key="5">
    <source>
        <dbReference type="ARBA" id="ARBA00023098"/>
    </source>
</evidence>
<evidence type="ECO:0000256" key="7">
    <source>
        <dbReference type="SAM" id="Phobius"/>
    </source>
</evidence>
<comment type="subcellular location">
    <subcellularLocation>
        <location evidence="1">Endomembrane system</location>
        <topology evidence="1">Multi-pass membrane protein</topology>
    </subcellularLocation>
</comment>
<evidence type="ECO:0000259" key="8">
    <source>
        <dbReference type="Pfam" id="PF04116"/>
    </source>
</evidence>
<dbReference type="OrthoDB" id="9770329at2"/>
<keyword evidence="5" id="KW-0443">Lipid metabolism</keyword>
<dbReference type="GO" id="GO:0012505">
    <property type="term" value="C:endomembrane system"/>
    <property type="evidence" value="ECO:0007669"/>
    <property type="project" value="UniProtKB-SubCell"/>
</dbReference>
<dbReference type="InParanoid" id="A0A2U3MWV2"/>
<evidence type="ECO:0000256" key="4">
    <source>
        <dbReference type="ARBA" id="ARBA00023002"/>
    </source>
</evidence>
<feature type="transmembrane region" description="Helical" evidence="7">
    <location>
        <begin position="133"/>
        <end position="150"/>
    </location>
</feature>
<dbReference type="PANTHER" id="PTHR21624">
    <property type="entry name" value="STEROL DESATURASE-RELATED PROTEIN"/>
    <property type="match status" value="1"/>
</dbReference>
<evidence type="ECO:0000313" key="9">
    <source>
        <dbReference type="EMBL" id="SPL69912.1"/>
    </source>
</evidence>
<keyword evidence="2 7" id="KW-0812">Transmembrane</keyword>
<dbReference type="Proteomes" id="UP000245974">
    <property type="component" value="Unassembled WGS sequence"/>
</dbReference>
<dbReference type="GO" id="GO:0050479">
    <property type="term" value="F:glyceryl-ether monooxygenase activity"/>
    <property type="evidence" value="ECO:0007669"/>
    <property type="project" value="TreeGrafter"/>
</dbReference>
<dbReference type="AlphaFoldDB" id="A0A2U3MWV2"/>
<dbReference type="Pfam" id="PF04116">
    <property type="entry name" value="FA_hydroxylase"/>
    <property type="match status" value="1"/>
</dbReference>
<feature type="transmembrane region" description="Helical" evidence="7">
    <location>
        <begin position="82"/>
        <end position="103"/>
    </location>
</feature>
<dbReference type="EMBL" id="OOGT01000033">
    <property type="protein sequence ID" value="SPL69912.1"/>
    <property type="molecule type" value="Genomic_DNA"/>
</dbReference>
<dbReference type="InterPro" id="IPR006694">
    <property type="entry name" value="Fatty_acid_hydroxylase"/>
</dbReference>
<dbReference type="GO" id="GO:0006643">
    <property type="term" value="P:membrane lipid metabolic process"/>
    <property type="evidence" value="ECO:0007669"/>
    <property type="project" value="TreeGrafter"/>
</dbReference>
<evidence type="ECO:0000256" key="1">
    <source>
        <dbReference type="ARBA" id="ARBA00004127"/>
    </source>
</evidence>
<keyword evidence="6 7" id="KW-0472">Membrane</keyword>
<name>A0A2U3MWV2_9GAMM</name>
<dbReference type="PANTHER" id="PTHR21624:SF1">
    <property type="entry name" value="ALKYLGLYCEROL MONOOXYGENASE"/>
    <property type="match status" value="1"/>
</dbReference>
<gene>
    <name evidence="9" type="ORF">KPC_1090</name>
</gene>
<sequence>MLSEIAILWGQSATWLGHHAILPVLNFLHITKYTDSPTEIAATLMIGALQLLIIGCLFRPLENLIPAEKWADRRYARIDFHLTWLMLVGLFPLFAFLIMTPVVNYMSGVSPASGDSPVWSLRTQFPWLMDHPWIFFILYYLSYDLVYYWMHRIQHVIPWWWAMHSFHHSQRQMNCWTNDRTNYLDGMLQSFVLAGVGIFWGVTGEEFVWLMLLGELVQNFSHANVRVSFGPIFGKIFVSPEFHRHHHMDFVPERPTLHNCNFGQVFAIWDVIFKTALYNEPVHPTGVTGDKMVDIDNNKGIIGVQVESLKRFWGSFTCLDGWRIDGVVFSKNYRPIHMKKPVDGQKQIFKPHVRTDEPIPVDMQLKEQVSDQLNEAKAENDN</sequence>
<protein>
    <submittedName>
        <fullName evidence="9">Fatty acid hydroxylase superfamily protein</fullName>
    </submittedName>
</protein>
<dbReference type="InterPro" id="IPR051689">
    <property type="entry name" value="Sterol_desaturase/TMEM195"/>
</dbReference>
<feature type="domain" description="Fatty acid hydroxylase" evidence="8">
    <location>
        <begin position="136"/>
        <end position="275"/>
    </location>
</feature>
<dbReference type="GO" id="GO:0005506">
    <property type="term" value="F:iron ion binding"/>
    <property type="evidence" value="ECO:0007669"/>
    <property type="project" value="InterPro"/>
</dbReference>
<reference evidence="10" key="1">
    <citation type="submission" date="2018-03" db="EMBL/GenBank/DDBJ databases">
        <authorList>
            <person name="Blom J."/>
        </authorList>
    </citation>
    <scope>NUCLEOTIDE SEQUENCE [LARGE SCALE GENOMIC DNA]</scope>
    <source>
        <strain evidence="10">KPC-SM-21</strain>
    </source>
</reference>
<organism evidence="9 10">
    <name type="scientific">Acinetobacter stercoris</name>
    <dbReference type="NCBI Taxonomy" id="2126983"/>
    <lineage>
        <taxon>Bacteria</taxon>
        <taxon>Pseudomonadati</taxon>
        <taxon>Pseudomonadota</taxon>
        <taxon>Gammaproteobacteria</taxon>
        <taxon>Moraxellales</taxon>
        <taxon>Moraxellaceae</taxon>
        <taxon>Acinetobacter</taxon>
    </lineage>
</organism>
<accession>A0A2U3MWV2</accession>
<dbReference type="GO" id="GO:0016020">
    <property type="term" value="C:membrane"/>
    <property type="evidence" value="ECO:0007669"/>
    <property type="project" value="GOC"/>
</dbReference>
<evidence type="ECO:0000256" key="2">
    <source>
        <dbReference type="ARBA" id="ARBA00022692"/>
    </source>
</evidence>
<proteinExistence type="predicted"/>
<dbReference type="RefSeq" id="WP_121973427.1">
    <property type="nucleotide sequence ID" value="NZ_OOGT01000033.1"/>
</dbReference>
<evidence type="ECO:0000313" key="10">
    <source>
        <dbReference type="Proteomes" id="UP000245974"/>
    </source>
</evidence>
<feature type="transmembrane region" description="Helical" evidence="7">
    <location>
        <begin position="40"/>
        <end position="61"/>
    </location>
</feature>
<keyword evidence="10" id="KW-1185">Reference proteome</keyword>
<dbReference type="GO" id="GO:0008610">
    <property type="term" value="P:lipid biosynthetic process"/>
    <property type="evidence" value="ECO:0007669"/>
    <property type="project" value="InterPro"/>
</dbReference>
<keyword evidence="3 7" id="KW-1133">Transmembrane helix</keyword>
<evidence type="ECO:0000256" key="6">
    <source>
        <dbReference type="ARBA" id="ARBA00023136"/>
    </source>
</evidence>
<evidence type="ECO:0000256" key="3">
    <source>
        <dbReference type="ARBA" id="ARBA00022989"/>
    </source>
</evidence>
<keyword evidence="4" id="KW-0560">Oxidoreductase</keyword>